<evidence type="ECO:0000313" key="2">
    <source>
        <dbReference type="EMBL" id="MPC41926.1"/>
    </source>
</evidence>
<sequence length="170" mass="18479">MAHCDADPSLVTVLCRPLRRAGSEGRGEGKGRGSHVSREGGPPFGVRWVVEGCMGLGTAVTGDDSVGEEAKMRELSLTVDEMPFNSSPHILTVLSYPVRRNLFLPNFSRIQRNFIESSLIESLLTARQQEDEGESGGEGEGVRGEEGRGWMIEGRARESERFNGGCVVDI</sequence>
<protein>
    <submittedName>
        <fullName evidence="2">Uncharacterized protein</fullName>
    </submittedName>
</protein>
<feature type="compositionally biased region" description="Basic and acidic residues" evidence="1">
    <location>
        <begin position="21"/>
        <end position="31"/>
    </location>
</feature>
<comment type="caution">
    <text evidence="2">The sequence shown here is derived from an EMBL/GenBank/DDBJ whole genome shotgun (WGS) entry which is preliminary data.</text>
</comment>
<evidence type="ECO:0000313" key="3">
    <source>
        <dbReference type="Proteomes" id="UP000324222"/>
    </source>
</evidence>
<reference evidence="2 3" key="1">
    <citation type="submission" date="2019-05" db="EMBL/GenBank/DDBJ databases">
        <title>Another draft genome of Portunus trituberculatus and its Hox gene families provides insights of decapod evolution.</title>
        <authorList>
            <person name="Jeong J.-H."/>
            <person name="Song I."/>
            <person name="Kim S."/>
            <person name="Choi T."/>
            <person name="Kim D."/>
            <person name="Ryu S."/>
            <person name="Kim W."/>
        </authorList>
    </citation>
    <scope>NUCLEOTIDE SEQUENCE [LARGE SCALE GENOMIC DNA]</scope>
    <source>
        <tissue evidence="2">Muscle</tissue>
    </source>
</reference>
<dbReference type="AlphaFoldDB" id="A0A5B7F9F2"/>
<feature type="region of interest" description="Disordered" evidence="1">
    <location>
        <begin position="21"/>
        <end position="41"/>
    </location>
</feature>
<gene>
    <name evidence="2" type="ORF">E2C01_035537</name>
</gene>
<dbReference type="EMBL" id="VSRR010005238">
    <property type="protein sequence ID" value="MPC41926.1"/>
    <property type="molecule type" value="Genomic_DNA"/>
</dbReference>
<feature type="region of interest" description="Disordered" evidence="1">
    <location>
        <begin position="126"/>
        <end position="149"/>
    </location>
</feature>
<organism evidence="2 3">
    <name type="scientific">Portunus trituberculatus</name>
    <name type="common">Swimming crab</name>
    <name type="synonym">Neptunus trituberculatus</name>
    <dbReference type="NCBI Taxonomy" id="210409"/>
    <lineage>
        <taxon>Eukaryota</taxon>
        <taxon>Metazoa</taxon>
        <taxon>Ecdysozoa</taxon>
        <taxon>Arthropoda</taxon>
        <taxon>Crustacea</taxon>
        <taxon>Multicrustacea</taxon>
        <taxon>Malacostraca</taxon>
        <taxon>Eumalacostraca</taxon>
        <taxon>Eucarida</taxon>
        <taxon>Decapoda</taxon>
        <taxon>Pleocyemata</taxon>
        <taxon>Brachyura</taxon>
        <taxon>Eubrachyura</taxon>
        <taxon>Portunoidea</taxon>
        <taxon>Portunidae</taxon>
        <taxon>Portuninae</taxon>
        <taxon>Portunus</taxon>
    </lineage>
</organism>
<evidence type="ECO:0000256" key="1">
    <source>
        <dbReference type="SAM" id="MobiDB-lite"/>
    </source>
</evidence>
<proteinExistence type="predicted"/>
<feature type="compositionally biased region" description="Basic and acidic residues" evidence="1">
    <location>
        <begin position="140"/>
        <end position="149"/>
    </location>
</feature>
<name>A0A5B7F9F2_PORTR</name>
<keyword evidence="3" id="KW-1185">Reference proteome</keyword>
<dbReference type="Proteomes" id="UP000324222">
    <property type="component" value="Unassembled WGS sequence"/>
</dbReference>
<accession>A0A5B7F9F2</accession>